<comment type="caution">
    <text evidence="2">The sequence shown here is derived from an EMBL/GenBank/DDBJ whole genome shotgun (WGS) entry which is preliminary data.</text>
</comment>
<dbReference type="InterPro" id="IPR011051">
    <property type="entry name" value="RmlC_Cupin_sf"/>
</dbReference>
<organism evidence="2 3">
    <name type="scientific">Chitinophaga barathri</name>
    <dbReference type="NCBI Taxonomy" id="1647451"/>
    <lineage>
        <taxon>Bacteria</taxon>
        <taxon>Pseudomonadati</taxon>
        <taxon>Bacteroidota</taxon>
        <taxon>Chitinophagia</taxon>
        <taxon>Chitinophagales</taxon>
        <taxon>Chitinophagaceae</taxon>
        <taxon>Chitinophaga</taxon>
    </lineage>
</organism>
<dbReference type="PANTHER" id="PTHR38599:SF1">
    <property type="entry name" value="CUPIN DOMAIN PROTEIN (AFU_ORTHOLOGUE AFUA_3G13620)"/>
    <property type="match status" value="1"/>
</dbReference>
<dbReference type="InterPro" id="IPR014710">
    <property type="entry name" value="RmlC-like_jellyroll"/>
</dbReference>
<reference evidence="3" key="1">
    <citation type="submission" date="2018-11" db="EMBL/GenBank/DDBJ databases">
        <title>Chitinophaga lutea sp.nov., isolate from arsenic contaminated soil.</title>
        <authorList>
            <person name="Zong Y."/>
        </authorList>
    </citation>
    <scope>NUCLEOTIDE SEQUENCE [LARGE SCALE GENOMIC DNA]</scope>
    <source>
        <strain evidence="3">YLT18</strain>
    </source>
</reference>
<sequence length="150" mass="16851">MKKLLNLFLPAVLLHSIAYSQQHDHHAATSMPQAPLSFVGIRSTPLSDPELKAYKMESSVMTIIPGGADTVSHRHDCELFGYVLEGAVEITLGGEQPKVFKAGEMFFEERNILHSLTRNPDKTRQTKILLIFIIKDGRKGYTRAYPEVKK</sequence>
<evidence type="ECO:0000313" key="2">
    <source>
        <dbReference type="EMBL" id="RPD43036.1"/>
    </source>
</evidence>
<dbReference type="PANTHER" id="PTHR38599">
    <property type="entry name" value="CUPIN DOMAIN PROTEIN (AFU_ORTHOLOGUE AFUA_3G13620)"/>
    <property type="match status" value="1"/>
</dbReference>
<protein>
    <submittedName>
        <fullName evidence="2">Cupin domain-containing protein</fullName>
    </submittedName>
</protein>
<dbReference type="Pfam" id="PF07883">
    <property type="entry name" value="Cupin_2"/>
    <property type="match status" value="1"/>
</dbReference>
<keyword evidence="3" id="KW-1185">Reference proteome</keyword>
<evidence type="ECO:0000259" key="1">
    <source>
        <dbReference type="Pfam" id="PF07883"/>
    </source>
</evidence>
<dbReference type="Proteomes" id="UP000279089">
    <property type="component" value="Unassembled WGS sequence"/>
</dbReference>
<evidence type="ECO:0000313" key="3">
    <source>
        <dbReference type="Proteomes" id="UP000279089"/>
    </source>
</evidence>
<dbReference type="RefSeq" id="WP_120514307.1">
    <property type="nucleotide sequence ID" value="NZ_QXZY01000001.1"/>
</dbReference>
<accession>A0A3N4MLU4</accession>
<dbReference type="SUPFAM" id="SSF51182">
    <property type="entry name" value="RmlC-like cupins"/>
    <property type="match status" value="1"/>
</dbReference>
<name>A0A3N4MLU4_9BACT</name>
<feature type="domain" description="Cupin type-2" evidence="1">
    <location>
        <begin position="60"/>
        <end position="132"/>
    </location>
</feature>
<dbReference type="OrthoDB" id="9802489at2"/>
<gene>
    <name evidence="2" type="ORF">EG028_01735</name>
</gene>
<dbReference type="Gene3D" id="2.60.120.10">
    <property type="entry name" value="Jelly Rolls"/>
    <property type="match status" value="1"/>
</dbReference>
<dbReference type="EMBL" id="RMBX01000001">
    <property type="protein sequence ID" value="RPD43036.1"/>
    <property type="molecule type" value="Genomic_DNA"/>
</dbReference>
<proteinExistence type="predicted"/>
<dbReference type="InterPro" id="IPR013096">
    <property type="entry name" value="Cupin_2"/>
</dbReference>
<dbReference type="AlphaFoldDB" id="A0A3N4MLU4"/>